<dbReference type="InterPro" id="IPR016166">
    <property type="entry name" value="FAD-bd_PCMH"/>
</dbReference>
<evidence type="ECO:0000256" key="3">
    <source>
        <dbReference type="ARBA" id="ARBA00022827"/>
    </source>
</evidence>
<keyword evidence="2" id="KW-0285">Flavoprotein</keyword>
<feature type="site" description="Important for enzyme activity" evidence="8">
    <location>
        <position position="314"/>
    </location>
</feature>
<accession>A0A4Y3VLR0</accession>
<dbReference type="InterPro" id="IPR036318">
    <property type="entry name" value="FAD-bd_PCMH-like_sf"/>
</dbReference>
<keyword evidence="12" id="KW-1185">Reference proteome</keyword>
<evidence type="ECO:0000256" key="7">
    <source>
        <dbReference type="PIRSR" id="PIRSR625650-3"/>
    </source>
</evidence>
<evidence type="ECO:0000313" key="12">
    <source>
        <dbReference type="Proteomes" id="UP000317881"/>
    </source>
</evidence>
<feature type="binding site" evidence="7">
    <location>
        <begin position="129"/>
        <end position="135"/>
    </location>
    <ligand>
        <name>FAD</name>
        <dbReference type="ChEBI" id="CHEBI:57692"/>
    </ligand>
</feature>
<feature type="domain" description="FAD-binding PCMH-type" evidence="10">
    <location>
        <begin position="96"/>
        <end position="279"/>
    </location>
</feature>
<proteinExistence type="inferred from homology"/>
<gene>
    <name evidence="11" type="primary">agpS</name>
    <name evidence="11" type="ORF">SSP24_47300</name>
</gene>
<evidence type="ECO:0000256" key="8">
    <source>
        <dbReference type="PIRSR" id="PIRSR625650-4"/>
    </source>
</evidence>
<feature type="binding site" evidence="6">
    <location>
        <position position="397"/>
    </location>
    <ligand>
        <name>substrate</name>
    </ligand>
</feature>
<feature type="binding site" evidence="7">
    <location>
        <begin position="263"/>
        <end position="269"/>
    </location>
    <ligand>
        <name>FAD</name>
        <dbReference type="ChEBI" id="CHEBI:57692"/>
    </ligand>
</feature>
<dbReference type="SUPFAM" id="SSF56176">
    <property type="entry name" value="FAD-binding/transporter-associated domain-like"/>
    <property type="match status" value="1"/>
</dbReference>
<evidence type="ECO:0000256" key="5">
    <source>
        <dbReference type="PIRSR" id="PIRSR625650-1"/>
    </source>
</evidence>
<dbReference type="PANTHER" id="PTHR46568:SF1">
    <property type="entry name" value="ALKYLDIHYDROXYACETONEPHOSPHATE SYNTHASE, PEROXISOMAL"/>
    <property type="match status" value="1"/>
</dbReference>
<dbReference type="InterPro" id="IPR016167">
    <property type="entry name" value="FAD-bd_PCMH_sub1"/>
</dbReference>
<comment type="cofactor">
    <cofactor evidence="7">
        <name>FAD</name>
        <dbReference type="ChEBI" id="CHEBI:57692"/>
    </cofactor>
</comment>
<evidence type="ECO:0000256" key="1">
    <source>
        <dbReference type="ARBA" id="ARBA00008000"/>
    </source>
</evidence>
<dbReference type="GO" id="GO:0008609">
    <property type="term" value="F:alkylglycerone-phosphate synthase activity"/>
    <property type="evidence" value="ECO:0007669"/>
    <property type="project" value="InterPro"/>
</dbReference>
<dbReference type="InterPro" id="IPR004113">
    <property type="entry name" value="FAD-bd_oxidored_4_C"/>
</dbReference>
<dbReference type="Gene3D" id="3.30.70.3450">
    <property type="match status" value="1"/>
</dbReference>
<dbReference type="PROSITE" id="PS51387">
    <property type="entry name" value="FAD_PCMH"/>
    <property type="match status" value="1"/>
</dbReference>
<organism evidence="11 12">
    <name type="scientific">Streptomyces spinoverrucosus</name>
    <dbReference type="NCBI Taxonomy" id="284043"/>
    <lineage>
        <taxon>Bacteria</taxon>
        <taxon>Bacillati</taxon>
        <taxon>Actinomycetota</taxon>
        <taxon>Actinomycetes</taxon>
        <taxon>Kitasatosporales</taxon>
        <taxon>Streptomycetaceae</taxon>
        <taxon>Streptomyces</taxon>
    </lineage>
</organism>
<dbReference type="InterPro" id="IPR025650">
    <property type="entry name" value="Alkyl-DHAP_Synthase"/>
</dbReference>
<keyword evidence="4" id="KW-0560">Oxidoreductase</keyword>
<dbReference type="GO" id="GO:0016491">
    <property type="term" value="F:oxidoreductase activity"/>
    <property type="evidence" value="ECO:0007669"/>
    <property type="project" value="UniProtKB-KW"/>
</dbReference>
<dbReference type="Pfam" id="PF01565">
    <property type="entry name" value="FAD_binding_4"/>
    <property type="match status" value="1"/>
</dbReference>
<reference evidence="11 12" key="1">
    <citation type="submission" date="2019-06" db="EMBL/GenBank/DDBJ databases">
        <title>Whole genome shotgun sequence of Streptomyces spinoverrucosus NBRC 14228.</title>
        <authorList>
            <person name="Hosoyama A."/>
            <person name="Uohara A."/>
            <person name="Ohji S."/>
            <person name="Ichikawa N."/>
        </authorList>
    </citation>
    <scope>NUCLEOTIDE SEQUENCE [LARGE SCALE GENOMIC DNA]</scope>
    <source>
        <strain evidence="11 12">NBRC 14228</strain>
    </source>
</reference>
<dbReference type="GO" id="GO:0008610">
    <property type="term" value="P:lipid biosynthetic process"/>
    <property type="evidence" value="ECO:0007669"/>
    <property type="project" value="InterPro"/>
</dbReference>
<protein>
    <submittedName>
        <fullName evidence="11">Alkyldihydroxyacetonephosphate synthase</fullName>
    </submittedName>
</protein>
<feature type="active site" description="Proton donor/acceptor" evidence="5">
    <location>
        <position position="458"/>
    </location>
</feature>
<dbReference type="Gene3D" id="3.30.465.10">
    <property type="match status" value="1"/>
</dbReference>
<name>A0A4Y3VLR0_9ACTN</name>
<comment type="caution">
    <text evidence="11">The sequence shown here is derived from an EMBL/GenBank/DDBJ whole genome shotgun (WGS) entry which is preliminary data.</text>
</comment>
<evidence type="ECO:0000256" key="4">
    <source>
        <dbReference type="ARBA" id="ARBA00023002"/>
    </source>
</evidence>
<dbReference type="InterPro" id="IPR016169">
    <property type="entry name" value="FAD-bd_PCMH_sub2"/>
</dbReference>
<sequence length="546" mass="58540">MVTEGRRRKFWGWGYEDEQPSPPETRKIAEQARGVLGFGAEHIRVPARLADLELPPARRLVPPSRLAGICQDDVYERATHAMGKSYKDVVRGFHGEIPHPPDLVAFPRDEDEITRLLEWCSHESVAVIPFGGGTSVVGGVEPLVGDTYRGTLSLDLRRLTGVVDVDLTSRAARIRAGTPLPDADAQLRPHGLSLRHFPQSYAFATVGGSLVTRAGGHYATGGTRIDDFVESVRAITPSGVWESRRLPGSGAGPSPDRLLLGSEGVLGVVTEAWLRLQNRPVHRASQAVRFPTFLDGATAVRTLVQLGLRPANCRLLDGGEAALSGAGDGTSAVLLLGFESAHFPQDGELEDAVSCCRDLGGTPVGTPRVRGPQGTAPQGGGPEQRWRDGFLAAPYLRDSLVAAGILVETFETAITWDRFTDFTTRITRAAQDAAAEVCGAAAVNCRLTHVYPDGAALYVTVLAPARRGSETAQWDAVKSAVCELIVDRGGTITHHHAVGREHRPWYDRQRPDTFAVALGAVKRALDPRAILNPGVLLDTPAPPATA</sequence>
<evidence type="ECO:0000256" key="6">
    <source>
        <dbReference type="PIRSR" id="PIRSR625650-2"/>
    </source>
</evidence>
<evidence type="ECO:0000313" key="11">
    <source>
        <dbReference type="EMBL" id="GEC07075.1"/>
    </source>
</evidence>
<evidence type="ECO:0000256" key="9">
    <source>
        <dbReference type="SAM" id="MobiDB-lite"/>
    </source>
</evidence>
<dbReference type="EMBL" id="BJND01000035">
    <property type="protein sequence ID" value="GEC07075.1"/>
    <property type="molecule type" value="Genomic_DNA"/>
</dbReference>
<dbReference type="InterPro" id="IPR006094">
    <property type="entry name" value="Oxid_FAD_bind_N"/>
</dbReference>
<dbReference type="InterPro" id="IPR016164">
    <property type="entry name" value="FAD-linked_Oxase-like_C"/>
</dbReference>
<keyword evidence="3 7" id="KW-0274">FAD</keyword>
<dbReference type="Proteomes" id="UP000317881">
    <property type="component" value="Unassembled WGS sequence"/>
</dbReference>
<evidence type="ECO:0000256" key="2">
    <source>
        <dbReference type="ARBA" id="ARBA00022630"/>
    </source>
</evidence>
<dbReference type="Gene3D" id="3.30.300.330">
    <property type="match status" value="1"/>
</dbReference>
<dbReference type="Gene3D" id="3.30.43.10">
    <property type="entry name" value="Uridine Diphospho-n-acetylenolpyruvylglucosamine Reductase, domain 2"/>
    <property type="match status" value="1"/>
</dbReference>
<dbReference type="Pfam" id="PF02913">
    <property type="entry name" value="FAD-oxidase_C"/>
    <property type="match status" value="1"/>
</dbReference>
<dbReference type="AlphaFoldDB" id="A0A4Y3VLR0"/>
<dbReference type="PANTHER" id="PTHR46568">
    <property type="entry name" value="ALKYLDIHYDROXYACETONEPHOSPHATE SYNTHASE, PEROXISOMAL"/>
    <property type="match status" value="1"/>
</dbReference>
<evidence type="ECO:0000259" key="10">
    <source>
        <dbReference type="PROSITE" id="PS51387"/>
    </source>
</evidence>
<dbReference type="GO" id="GO:0071949">
    <property type="term" value="F:FAD binding"/>
    <property type="evidence" value="ECO:0007669"/>
    <property type="project" value="InterPro"/>
</dbReference>
<dbReference type="SUPFAM" id="SSF55103">
    <property type="entry name" value="FAD-linked oxidases, C-terminal domain"/>
    <property type="match status" value="1"/>
</dbReference>
<feature type="region of interest" description="Disordered" evidence="9">
    <location>
        <begin position="364"/>
        <end position="384"/>
    </location>
</feature>
<comment type="similarity">
    <text evidence="1">Belongs to the FAD-binding oxidoreductase/transferase type 4 family.</text>
</comment>